<feature type="signal peptide" evidence="3">
    <location>
        <begin position="1"/>
        <end position="28"/>
    </location>
</feature>
<feature type="region of interest" description="Disordered" evidence="2">
    <location>
        <begin position="87"/>
        <end position="135"/>
    </location>
</feature>
<organism evidence="4 5">
    <name type="scientific">Novilysobacter ciconiae</name>
    <dbReference type="NCBI Taxonomy" id="2781022"/>
    <lineage>
        <taxon>Bacteria</taxon>
        <taxon>Pseudomonadati</taxon>
        <taxon>Pseudomonadota</taxon>
        <taxon>Gammaproteobacteria</taxon>
        <taxon>Lysobacterales</taxon>
        <taxon>Lysobacteraceae</taxon>
        <taxon>Novilysobacter</taxon>
    </lineage>
</organism>
<dbReference type="KEGG" id="lcic:INQ41_06675"/>
<dbReference type="GO" id="GO:0016301">
    <property type="term" value="F:kinase activity"/>
    <property type="evidence" value="ECO:0007669"/>
    <property type="project" value="UniProtKB-KW"/>
</dbReference>
<sequence>MSKRMRHMVALALLAPCLTLLGTGRARAQDGGADTGQGDRLDSLQLRLDQQTVQLEDLRSQLQVQEHSVAELRQTLADERLAGARARGVVGTTQDAERPNATGASVASADNARSAQDPERRPQPVGRAPEQDLRPPEVAQIFEQPGVLTPPGKFVLEPSLQYGYSSSNRVALVGYTVIPAILIGLIDVRQVKTTTGTATMTARYGLSNRLELEARVPYVYTSAGTVSREIFTGSALDKVFNAHGEGIGDVEATVRYQLNRGGPDKAFYVGWLRYKSNTGKDPFEVVTDCVTRCVANATGTGLPLQLPTGSGFQSIQPGLTWLYPSDPVVFFGSFSYLHNFARHDVSRTVLTGAPEGYPQTATDPIGDVDAGDIWGFNVGMGLALNEKASISIGYDTSLVGKTQQNGADAPGAVRVTLGTLLLGASYRYSERYTLNVSLGVGVTRDTPDATLTARVPMTF</sequence>
<protein>
    <submittedName>
        <fullName evidence="4">Acetate kinase</fullName>
    </submittedName>
</protein>
<feature type="coiled-coil region" evidence="1">
    <location>
        <begin position="41"/>
        <end position="75"/>
    </location>
</feature>
<keyword evidence="5" id="KW-1185">Reference proteome</keyword>
<dbReference type="Proteomes" id="UP000594059">
    <property type="component" value="Chromosome"/>
</dbReference>
<keyword evidence="1" id="KW-0175">Coiled coil</keyword>
<dbReference type="RefSeq" id="WP_193983038.1">
    <property type="nucleotide sequence ID" value="NZ_CP063656.1"/>
</dbReference>
<keyword evidence="4" id="KW-0808">Transferase</keyword>
<evidence type="ECO:0000313" key="4">
    <source>
        <dbReference type="EMBL" id="QOW18425.1"/>
    </source>
</evidence>
<dbReference type="EMBL" id="CP063656">
    <property type="protein sequence ID" value="QOW18425.1"/>
    <property type="molecule type" value="Genomic_DNA"/>
</dbReference>
<evidence type="ECO:0000256" key="1">
    <source>
        <dbReference type="SAM" id="Coils"/>
    </source>
</evidence>
<keyword evidence="4" id="KW-0418">Kinase</keyword>
<evidence type="ECO:0000313" key="5">
    <source>
        <dbReference type="Proteomes" id="UP000594059"/>
    </source>
</evidence>
<dbReference type="SUPFAM" id="SSF103515">
    <property type="entry name" value="Autotransporter"/>
    <property type="match status" value="1"/>
</dbReference>
<reference evidence="4 5" key="1">
    <citation type="submission" date="2020-10" db="EMBL/GenBank/DDBJ databases">
        <title>complete genome sequencing of Lysobacter sp. H21R20.</title>
        <authorList>
            <person name="Bae J.-W."/>
            <person name="Lee S.-Y."/>
        </authorList>
    </citation>
    <scope>NUCLEOTIDE SEQUENCE [LARGE SCALE GENOMIC DNA]</scope>
    <source>
        <strain evidence="4 5">H21R20</strain>
    </source>
</reference>
<accession>A0A7S6ZR80</accession>
<evidence type="ECO:0000256" key="3">
    <source>
        <dbReference type="SAM" id="SignalP"/>
    </source>
</evidence>
<gene>
    <name evidence="4" type="ORF">INQ41_06675</name>
</gene>
<name>A0A7S6ZR80_9GAMM</name>
<proteinExistence type="predicted"/>
<keyword evidence="3" id="KW-0732">Signal</keyword>
<evidence type="ECO:0000256" key="2">
    <source>
        <dbReference type="SAM" id="MobiDB-lite"/>
    </source>
</evidence>
<dbReference type="AlphaFoldDB" id="A0A7S6ZR80"/>
<dbReference type="InterPro" id="IPR036709">
    <property type="entry name" value="Autotransporte_beta_dom_sf"/>
</dbReference>
<feature type="chain" id="PRO_5032705626" evidence="3">
    <location>
        <begin position="29"/>
        <end position="459"/>
    </location>
</feature>